<proteinExistence type="predicted"/>
<dbReference type="GO" id="GO:0003700">
    <property type="term" value="F:DNA-binding transcription factor activity"/>
    <property type="evidence" value="ECO:0007669"/>
    <property type="project" value="TreeGrafter"/>
</dbReference>
<dbReference type="PANTHER" id="PTHR30146">
    <property type="entry name" value="LACI-RELATED TRANSCRIPTIONAL REPRESSOR"/>
    <property type="match status" value="1"/>
</dbReference>
<accession>A0A2S9Q4S6</accession>
<dbReference type="Pfam" id="PF13407">
    <property type="entry name" value="Peripla_BP_4"/>
    <property type="match status" value="1"/>
</dbReference>
<organism evidence="5 6">
    <name type="scientific">Labrys okinawensis</name>
    <dbReference type="NCBI Taxonomy" id="346911"/>
    <lineage>
        <taxon>Bacteria</taxon>
        <taxon>Pseudomonadati</taxon>
        <taxon>Pseudomonadota</taxon>
        <taxon>Alphaproteobacteria</taxon>
        <taxon>Hyphomicrobiales</taxon>
        <taxon>Xanthobacteraceae</taxon>
        <taxon>Labrys</taxon>
    </lineage>
</organism>
<dbReference type="InterPro" id="IPR025997">
    <property type="entry name" value="SBP_2_dom"/>
</dbReference>
<dbReference type="SUPFAM" id="SSF53822">
    <property type="entry name" value="Periplasmic binding protein-like I"/>
    <property type="match status" value="1"/>
</dbReference>
<name>A0A2S9Q4S6_9HYPH</name>
<dbReference type="PRINTS" id="PR00036">
    <property type="entry name" value="HTHLACI"/>
</dbReference>
<evidence type="ECO:0000313" key="5">
    <source>
        <dbReference type="EMBL" id="PRH84335.1"/>
    </source>
</evidence>
<dbReference type="InterPro" id="IPR028082">
    <property type="entry name" value="Peripla_BP_I"/>
</dbReference>
<sequence>MTMGRPTIQDVAREAGVSPATVDRVLNGRLPVRPETARRVAEAAKALGYYAAGLIQQRLDRDVPHLRLGFLLLKSASPFYSLLAQSIAEAAASAHGFRISAIIEHHGDTSPAAVAERMHSLGERCQALAVVSVDHPLITGAVAELKARNVPVFALLSDFAAEHRAGYVGLDNRKAGRTAGWLIARTARQAGKIGIILGSHRFHGHELREIGLRSYFREHAPEFEVLDSRVNLEESSIAYEATFGLIRRYPDLAGLYVAGGGMEGVIAALREEKAKGLVAVCPELTPDSRLALSEEVISFVIATPLPQLPVELIRVMAQACLAGTVEGTGQIFLPFNLYLPENI</sequence>
<dbReference type="CDD" id="cd01392">
    <property type="entry name" value="HTH_LacI"/>
    <property type="match status" value="1"/>
</dbReference>
<keyword evidence="6" id="KW-1185">Reference proteome</keyword>
<dbReference type="Gene3D" id="3.40.50.2300">
    <property type="match status" value="2"/>
</dbReference>
<evidence type="ECO:0000313" key="6">
    <source>
        <dbReference type="Proteomes" id="UP000237682"/>
    </source>
</evidence>
<dbReference type="PROSITE" id="PS50932">
    <property type="entry name" value="HTH_LACI_2"/>
    <property type="match status" value="1"/>
</dbReference>
<dbReference type="Gene3D" id="1.10.260.40">
    <property type="entry name" value="lambda repressor-like DNA-binding domains"/>
    <property type="match status" value="1"/>
</dbReference>
<gene>
    <name evidence="5" type="ORF">C5L14_27755</name>
</gene>
<feature type="domain" description="HTH lacI-type" evidence="4">
    <location>
        <begin position="6"/>
        <end position="49"/>
    </location>
</feature>
<protein>
    <submittedName>
        <fullName evidence="5">LacI family transcriptional regulator</fullName>
    </submittedName>
</protein>
<evidence type="ECO:0000256" key="2">
    <source>
        <dbReference type="ARBA" id="ARBA00023125"/>
    </source>
</evidence>
<dbReference type="Pfam" id="PF00356">
    <property type="entry name" value="LacI"/>
    <property type="match status" value="1"/>
</dbReference>
<evidence type="ECO:0000256" key="1">
    <source>
        <dbReference type="ARBA" id="ARBA00023015"/>
    </source>
</evidence>
<dbReference type="Proteomes" id="UP000237682">
    <property type="component" value="Unassembled WGS sequence"/>
</dbReference>
<dbReference type="InterPro" id="IPR010982">
    <property type="entry name" value="Lambda_DNA-bd_dom_sf"/>
</dbReference>
<dbReference type="AlphaFoldDB" id="A0A2S9Q4S6"/>
<comment type="caution">
    <text evidence="5">The sequence shown here is derived from an EMBL/GenBank/DDBJ whole genome shotgun (WGS) entry which is preliminary data.</text>
</comment>
<dbReference type="PANTHER" id="PTHR30146:SF152">
    <property type="entry name" value="TRANSCRIPTIONAL REGULATORY PROTEIN"/>
    <property type="match status" value="1"/>
</dbReference>
<dbReference type="GO" id="GO:0000976">
    <property type="term" value="F:transcription cis-regulatory region binding"/>
    <property type="evidence" value="ECO:0007669"/>
    <property type="project" value="TreeGrafter"/>
</dbReference>
<dbReference type="OrthoDB" id="9805774at2"/>
<evidence type="ECO:0000256" key="3">
    <source>
        <dbReference type="ARBA" id="ARBA00023163"/>
    </source>
</evidence>
<dbReference type="InterPro" id="IPR000843">
    <property type="entry name" value="HTH_LacI"/>
</dbReference>
<dbReference type="CDD" id="cd06307">
    <property type="entry name" value="PBP1_sugar_binding"/>
    <property type="match status" value="1"/>
</dbReference>
<keyword evidence="3" id="KW-0804">Transcription</keyword>
<dbReference type="EMBL" id="PUEJ01000014">
    <property type="protein sequence ID" value="PRH84335.1"/>
    <property type="molecule type" value="Genomic_DNA"/>
</dbReference>
<dbReference type="SUPFAM" id="SSF47413">
    <property type="entry name" value="lambda repressor-like DNA-binding domains"/>
    <property type="match status" value="1"/>
</dbReference>
<keyword evidence="1" id="KW-0805">Transcription regulation</keyword>
<evidence type="ECO:0000259" key="4">
    <source>
        <dbReference type="PROSITE" id="PS50932"/>
    </source>
</evidence>
<keyword evidence="2" id="KW-0238">DNA-binding</keyword>
<dbReference type="PROSITE" id="PS00356">
    <property type="entry name" value="HTH_LACI_1"/>
    <property type="match status" value="1"/>
</dbReference>
<dbReference type="SMART" id="SM00354">
    <property type="entry name" value="HTH_LACI"/>
    <property type="match status" value="1"/>
</dbReference>
<reference evidence="5 6" key="1">
    <citation type="submission" date="2018-02" db="EMBL/GenBank/DDBJ databases">
        <title>Whole genome sequencing of endophytic bacterium.</title>
        <authorList>
            <person name="Eedara R."/>
            <person name="Podile A.R."/>
        </authorList>
    </citation>
    <scope>NUCLEOTIDE SEQUENCE [LARGE SCALE GENOMIC DNA]</scope>
    <source>
        <strain evidence="5 6">RP1T</strain>
    </source>
</reference>